<dbReference type="EMBL" id="BGPR01000320">
    <property type="protein sequence ID" value="GBM12888.1"/>
    <property type="molecule type" value="Genomic_DNA"/>
</dbReference>
<sequence length="139" mass="17186">MQTQQRLQQRRIRQNNLRTSEEPVQTLQRLQQKRIRQEYLWASEEPIQTQQRLRQQRVRRENLRTSEVPDYRDKRLCVDRSQHINKRQTSMRLGLYLEAFRYDPTKDYWLHPKAAIRKMNVICKYCRAKKFMCEKLGMC</sequence>
<dbReference type="AlphaFoldDB" id="A0A4Y2DA53"/>
<name>A0A4Y2DA53_ARAVE</name>
<organism evidence="2 3">
    <name type="scientific">Araneus ventricosus</name>
    <name type="common">Orbweaver spider</name>
    <name type="synonym">Epeira ventricosa</name>
    <dbReference type="NCBI Taxonomy" id="182803"/>
    <lineage>
        <taxon>Eukaryota</taxon>
        <taxon>Metazoa</taxon>
        <taxon>Ecdysozoa</taxon>
        <taxon>Arthropoda</taxon>
        <taxon>Chelicerata</taxon>
        <taxon>Arachnida</taxon>
        <taxon>Araneae</taxon>
        <taxon>Araneomorphae</taxon>
        <taxon>Entelegynae</taxon>
        <taxon>Araneoidea</taxon>
        <taxon>Araneidae</taxon>
        <taxon>Araneus</taxon>
    </lineage>
</organism>
<evidence type="ECO:0000256" key="1">
    <source>
        <dbReference type="SAM" id="MobiDB-lite"/>
    </source>
</evidence>
<dbReference type="Proteomes" id="UP000499080">
    <property type="component" value="Unassembled WGS sequence"/>
</dbReference>
<keyword evidence="3" id="KW-1185">Reference proteome</keyword>
<reference evidence="2 3" key="1">
    <citation type="journal article" date="2019" name="Sci. Rep.">
        <title>Orb-weaving spider Araneus ventricosus genome elucidates the spidroin gene catalogue.</title>
        <authorList>
            <person name="Kono N."/>
            <person name="Nakamura H."/>
            <person name="Ohtoshi R."/>
            <person name="Moran D.A.P."/>
            <person name="Shinohara A."/>
            <person name="Yoshida Y."/>
            <person name="Fujiwara M."/>
            <person name="Mori M."/>
            <person name="Tomita M."/>
            <person name="Arakawa K."/>
        </authorList>
    </citation>
    <scope>NUCLEOTIDE SEQUENCE [LARGE SCALE GENOMIC DNA]</scope>
</reference>
<accession>A0A4Y2DA53</accession>
<gene>
    <name evidence="2" type="ORF">AVEN_114967_1</name>
</gene>
<evidence type="ECO:0000313" key="2">
    <source>
        <dbReference type="EMBL" id="GBM12888.1"/>
    </source>
</evidence>
<proteinExistence type="predicted"/>
<comment type="caution">
    <text evidence="2">The sequence shown here is derived from an EMBL/GenBank/DDBJ whole genome shotgun (WGS) entry which is preliminary data.</text>
</comment>
<protein>
    <submittedName>
        <fullName evidence="2">Uncharacterized protein</fullName>
    </submittedName>
</protein>
<feature type="region of interest" description="Disordered" evidence="1">
    <location>
        <begin position="1"/>
        <end position="25"/>
    </location>
</feature>
<evidence type="ECO:0000313" key="3">
    <source>
        <dbReference type="Proteomes" id="UP000499080"/>
    </source>
</evidence>